<feature type="transmembrane region" description="Helical" evidence="2">
    <location>
        <begin position="12"/>
        <end position="34"/>
    </location>
</feature>
<dbReference type="EMBL" id="JAOWKY010000002">
    <property type="protein sequence ID" value="MCV2868965.1"/>
    <property type="molecule type" value="Genomic_DNA"/>
</dbReference>
<dbReference type="InterPro" id="IPR052196">
    <property type="entry name" value="Bact_Kbp"/>
</dbReference>
<dbReference type="CDD" id="cd00118">
    <property type="entry name" value="LysM"/>
    <property type="match status" value="1"/>
</dbReference>
<dbReference type="PANTHER" id="PTHR34700">
    <property type="entry name" value="POTASSIUM BINDING PROTEIN KBP"/>
    <property type="match status" value="1"/>
</dbReference>
<feature type="compositionally biased region" description="Low complexity" evidence="1">
    <location>
        <begin position="55"/>
        <end position="70"/>
    </location>
</feature>
<accession>A0ABT2ZCU4</accession>
<keyword evidence="2" id="KW-0812">Transmembrane</keyword>
<name>A0ABT2ZCU4_9RHOB</name>
<protein>
    <submittedName>
        <fullName evidence="4">LysM peptidoglycan-binding domain-containing protein</fullName>
    </submittedName>
</protein>
<gene>
    <name evidence="4" type="ORF">OEW28_10015</name>
</gene>
<evidence type="ECO:0000313" key="5">
    <source>
        <dbReference type="Proteomes" id="UP001652542"/>
    </source>
</evidence>
<evidence type="ECO:0000313" key="4">
    <source>
        <dbReference type="EMBL" id="MCV2868965.1"/>
    </source>
</evidence>
<feature type="region of interest" description="Disordered" evidence="1">
    <location>
        <begin position="55"/>
        <end position="81"/>
    </location>
</feature>
<evidence type="ECO:0000259" key="3">
    <source>
        <dbReference type="PROSITE" id="PS51782"/>
    </source>
</evidence>
<comment type="caution">
    <text evidence="4">The sequence shown here is derived from an EMBL/GenBank/DDBJ whole genome shotgun (WGS) entry which is preliminary data.</text>
</comment>
<dbReference type="RefSeq" id="WP_263734624.1">
    <property type="nucleotide sequence ID" value="NZ_JAOWKY010000002.1"/>
</dbReference>
<keyword evidence="2" id="KW-1133">Transmembrane helix</keyword>
<dbReference type="PANTHER" id="PTHR34700:SF4">
    <property type="entry name" value="PHAGE-LIKE ELEMENT PBSX PROTEIN XKDP"/>
    <property type="match status" value="1"/>
</dbReference>
<sequence length="446" mass="45743">MSEESKGASSGGRALWAAAAAGVVAALVLIWFFGLRQQPEPVEQVAETVEPAEEVAASVEAEPEQTAPEAEAARELPAEPPAPAFDTVRVAADGLALVAGRAAPRSEVTIRADSAEVARAIADSNGRFAELFTLDPSDNPRVLTLTMSLPEGGTQESKESVIVAPIAAPQTATEAATGAQPAEVDATVAVSDEPAEEPAEPAATADVIVVGEDGVRKLEEPAPSVWVAIDTISYDIQGNVVIAGRGTPGNFVRLYLDNKPVAITEVAPGGSWSVGLVGIAAALYRLRADQIDASGKVMSRVETPFQREAPETVAAALASSGAESTASEAGTATENAAEPTEAVDVTASVGTAAEPVQSETVEAAAGSTDPAAQAAEVQAATPDAPGKVTGARIVTVQPGFTLWGIATENYGNGLLYVRVYEANKDQIRDPDLIYPGQIFTVPDEGN</sequence>
<feature type="region of interest" description="Disordered" evidence="1">
    <location>
        <begin position="316"/>
        <end position="341"/>
    </location>
</feature>
<evidence type="ECO:0000256" key="2">
    <source>
        <dbReference type="SAM" id="Phobius"/>
    </source>
</evidence>
<dbReference type="Proteomes" id="UP001652542">
    <property type="component" value="Unassembled WGS sequence"/>
</dbReference>
<keyword evidence="5" id="KW-1185">Reference proteome</keyword>
<dbReference type="SMART" id="SM00257">
    <property type="entry name" value="LysM"/>
    <property type="match status" value="1"/>
</dbReference>
<dbReference type="PROSITE" id="PS51782">
    <property type="entry name" value="LYSM"/>
    <property type="match status" value="1"/>
</dbReference>
<dbReference type="InterPro" id="IPR036779">
    <property type="entry name" value="LysM_dom_sf"/>
</dbReference>
<proteinExistence type="predicted"/>
<dbReference type="Pfam" id="PF01476">
    <property type="entry name" value="LysM"/>
    <property type="match status" value="1"/>
</dbReference>
<organism evidence="4 5">
    <name type="scientific">Albidovulum marisflavi</name>
    <dbReference type="NCBI Taxonomy" id="2984159"/>
    <lineage>
        <taxon>Bacteria</taxon>
        <taxon>Pseudomonadati</taxon>
        <taxon>Pseudomonadota</taxon>
        <taxon>Alphaproteobacteria</taxon>
        <taxon>Rhodobacterales</taxon>
        <taxon>Paracoccaceae</taxon>
        <taxon>Albidovulum</taxon>
    </lineage>
</organism>
<dbReference type="InterPro" id="IPR018392">
    <property type="entry name" value="LysM"/>
</dbReference>
<feature type="domain" description="LysM" evidence="3">
    <location>
        <begin position="392"/>
        <end position="441"/>
    </location>
</feature>
<evidence type="ECO:0000256" key="1">
    <source>
        <dbReference type="SAM" id="MobiDB-lite"/>
    </source>
</evidence>
<keyword evidence="2" id="KW-0472">Membrane</keyword>
<dbReference type="Gene3D" id="3.10.350.10">
    <property type="entry name" value="LysM domain"/>
    <property type="match status" value="1"/>
</dbReference>
<reference evidence="4 5" key="1">
    <citation type="submission" date="2022-10" db="EMBL/GenBank/DDBJ databases">
        <title>Defluviimonas sp. nov., isolated from ocean surface water.</title>
        <authorList>
            <person name="He W."/>
            <person name="Wang L."/>
            <person name="Zhang D.-F."/>
        </authorList>
    </citation>
    <scope>NUCLEOTIDE SEQUENCE [LARGE SCALE GENOMIC DNA]</scope>
    <source>
        <strain evidence="4 5">WL0002</strain>
    </source>
</reference>